<evidence type="ECO:0000259" key="2">
    <source>
        <dbReference type="PROSITE" id="PS50104"/>
    </source>
</evidence>
<evidence type="ECO:0000313" key="4">
    <source>
        <dbReference type="Proteomes" id="UP001293593"/>
    </source>
</evidence>
<dbReference type="GO" id="GO:0007165">
    <property type="term" value="P:signal transduction"/>
    <property type="evidence" value="ECO:0007669"/>
    <property type="project" value="InterPro"/>
</dbReference>
<keyword evidence="4" id="KW-1185">Reference proteome</keyword>
<dbReference type="FunFam" id="3.40.50.10140:FF:000007">
    <property type="entry name" value="Disease resistance protein (TIR-NBS-LRR class)"/>
    <property type="match status" value="1"/>
</dbReference>
<proteinExistence type="predicted"/>
<comment type="caution">
    <text evidence="3">The sequence shown here is derived from an EMBL/GenBank/DDBJ whole genome shotgun (WGS) entry which is preliminary data.</text>
</comment>
<evidence type="ECO:0000256" key="1">
    <source>
        <dbReference type="ARBA" id="ARBA00023027"/>
    </source>
</evidence>
<dbReference type="SMART" id="SM00255">
    <property type="entry name" value="TIR"/>
    <property type="match status" value="1"/>
</dbReference>
<dbReference type="PANTHER" id="PTHR11017:SF570">
    <property type="entry name" value="DISEASE RESISTANCE PROTEIN (TIR-NBS CLASS)-RELATED"/>
    <property type="match status" value="1"/>
</dbReference>
<dbReference type="PANTHER" id="PTHR11017">
    <property type="entry name" value="LEUCINE-RICH REPEAT-CONTAINING PROTEIN"/>
    <property type="match status" value="1"/>
</dbReference>
<dbReference type="SUPFAM" id="SSF52540">
    <property type="entry name" value="P-loop containing nucleoside triphosphate hydrolases"/>
    <property type="match status" value="1"/>
</dbReference>
<dbReference type="EMBL" id="JAWXYG010000002">
    <property type="protein sequence ID" value="KAK4280549.1"/>
    <property type="molecule type" value="Genomic_DNA"/>
</dbReference>
<dbReference type="InterPro" id="IPR044974">
    <property type="entry name" value="Disease_R_plants"/>
</dbReference>
<dbReference type="Proteomes" id="UP001293593">
    <property type="component" value="Unassembled WGS sequence"/>
</dbReference>
<evidence type="ECO:0000313" key="3">
    <source>
        <dbReference type="EMBL" id="KAK4280549.1"/>
    </source>
</evidence>
<dbReference type="Gene3D" id="3.40.50.10140">
    <property type="entry name" value="Toll/interleukin-1 receptor homology (TIR) domain"/>
    <property type="match status" value="1"/>
</dbReference>
<dbReference type="InterPro" id="IPR035897">
    <property type="entry name" value="Toll_tir_struct_dom_sf"/>
</dbReference>
<dbReference type="SUPFAM" id="SSF52200">
    <property type="entry name" value="Toll/Interleukin receptor TIR domain"/>
    <property type="match status" value="1"/>
</dbReference>
<keyword evidence="1" id="KW-0520">NAD</keyword>
<dbReference type="Gene3D" id="3.40.50.300">
    <property type="entry name" value="P-loop containing nucleotide triphosphate hydrolases"/>
    <property type="match status" value="1"/>
</dbReference>
<dbReference type="InterPro" id="IPR000157">
    <property type="entry name" value="TIR_dom"/>
</dbReference>
<dbReference type="InterPro" id="IPR027417">
    <property type="entry name" value="P-loop_NTPase"/>
</dbReference>
<feature type="domain" description="TIR" evidence="2">
    <location>
        <begin position="14"/>
        <end position="182"/>
    </location>
</feature>
<gene>
    <name evidence="3" type="ORF">QN277_012162</name>
</gene>
<sequence length="282" mass="31551">MALRAASSGVAYRWTYDVFLSFRGEDTRSGFTGNLYNTLRKRGFCAFIDDEDLRRGEEITPALFKAIQQSKIAIVVLSKNYAFSTFCLDELVEILECFKEGSQELWPIFYDVDPSDVRNLRGNFGEALAQHQNRFKYDEEKVQKCRLALSKTANLSGWHIKCGVGYEYEFIGRIVDEVSRTINYTPLHVADCPVGLVSRVQKVTSLLDLSSEGKVIMIGIWGIGGIGKSTVSRAMYTSVADTFDSSCFLSNVREIDRIQAAPLDRAPLLGSYVLGGYAYVFG</sequence>
<protein>
    <recommendedName>
        <fullName evidence="2">TIR domain-containing protein</fullName>
    </recommendedName>
</protein>
<dbReference type="AlphaFoldDB" id="A0AAE1TEB0"/>
<accession>A0AAE1TEB0</accession>
<dbReference type="Pfam" id="PF01582">
    <property type="entry name" value="TIR"/>
    <property type="match status" value="1"/>
</dbReference>
<name>A0AAE1TEB0_9FABA</name>
<dbReference type="PROSITE" id="PS50104">
    <property type="entry name" value="TIR"/>
    <property type="match status" value="1"/>
</dbReference>
<reference evidence="3" key="1">
    <citation type="submission" date="2023-10" db="EMBL/GenBank/DDBJ databases">
        <title>Chromosome-level genome of the transformable northern wattle, Acacia crassicarpa.</title>
        <authorList>
            <person name="Massaro I."/>
            <person name="Sinha N.R."/>
            <person name="Poethig S."/>
            <person name="Leichty A.R."/>
        </authorList>
    </citation>
    <scope>NUCLEOTIDE SEQUENCE</scope>
    <source>
        <strain evidence="3">Acra3RX</strain>
        <tissue evidence="3">Leaf</tissue>
    </source>
</reference>
<organism evidence="3 4">
    <name type="scientific">Acacia crassicarpa</name>
    <name type="common">northern wattle</name>
    <dbReference type="NCBI Taxonomy" id="499986"/>
    <lineage>
        <taxon>Eukaryota</taxon>
        <taxon>Viridiplantae</taxon>
        <taxon>Streptophyta</taxon>
        <taxon>Embryophyta</taxon>
        <taxon>Tracheophyta</taxon>
        <taxon>Spermatophyta</taxon>
        <taxon>Magnoliopsida</taxon>
        <taxon>eudicotyledons</taxon>
        <taxon>Gunneridae</taxon>
        <taxon>Pentapetalae</taxon>
        <taxon>rosids</taxon>
        <taxon>fabids</taxon>
        <taxon>Fabales</taxon>
        <taxon>Fabaceae</taxon>
        <taxon>Caesalpinioideae</taxon>
        <taxon>mimosoid clade</taxon>
        <taxon>Acacieae</taxon>
        <taxon>Acacia</taxon>
    </lineage>
</organism>
<dbReference type="GO" id="GO:0006952">
    <property type="term" value="P:defense response"/>
    <property type="evidence" value="ECO:0007669"/>
    <property type="project" value="InterPro"/>
</dbReference>